<dbReference type="RefSeq" id="WP_074265572.1">
    <property type="nucleotide sequence ID" value="NZ_FSRM01000001.1"/>
</dbReference>
<sequence>MQIVVGTATMMAWASSDEGVSWRRMTKGIHYPVTPAWALSSHPARPGELLAGTDNGIMRWRTADEEWVPLFNEFSRTPVWALAQAPSDPDFILAGTRYPAAFYRSSDGGKTWTWLSARLAQSCPAVVYPRVTKFVFDPKDENTIWGSVEIDYIWRSGDRGETWKQTTCGLISGDIHGLAVSPVRERVFAATDKGLHMTGNQGETWSHIPLDASDQYTRSVIVMPHAPQTIFVTNGNGPPGSWGNLFRSDNHGDTWRKVPMRFELNSTLWKFAPHPENPDLIFCSSKLGQVFRSKDGGVTWTKVKQEFGDIRSLEWAWI</sequence>
<evidence type="ECO:0000313" key="1">
    <source>
        <dbReference type="EMBL" id="SIO24514.1"/>
    </source>
</evidence>
<dbReference type="Proteomes" id="UP000184693">
    <property type="component" value="Unassembled WGS sequence"/>
</dbReference>
<dbReference type="Gene3D" id="2.130.10.10">
    <property type="entry name" value="YVTN repeat-like/Quinoprotein amine dehydrogenase"/>
    <property type="match status" value="2"/>
</dbReference>
<dbReference type="PANTHER" id="PTHR43739:SF5">
    <property type="entry name" value="EXO-ALPHA-SIALIDASE"/>
    <property type="match status" value="1"/>
</dbReference>
<dbReference type="GO" id="GO:0010411">
    <property type="term" value="P:xyloglucan metabolic process"/>
    <property type="evidence" value="ECO:0007669"/>
    <property type="project" value="TreeGrafter"/>
</dbReference>
<protein>
    <recommendedName>
        <fullName evidence="3">Sortilin N-terminal domain-containing protein</fullName>
    </recommendedName>
</protein>
<dbReference type="OrthoDB" id="9767885at2"/>
<dbReference type="AlphaFoldDB" id="A0A1N6HXG5"/>
<dbReference type="SUPFAM" id="SSF110296">
    <property type="entry name" value="Oligoxyloglucan reducing end-specific cellobiohydrolase"/>
    <property type="match status" value="1"/>
</dbReference>
<proteinExistence type="predicted"/>
<gene>
    <name evidence="1" type="ORF">SAMN05444168_3735</name>
</gene>
<dbReference type="EMBL" id="FSRM01000001">
    <property type="protein sequence ID" value="SIO24514.1"/>
    <property type="molecule type" value="Genomic_DNA"/>
</dbReference>
<dbReference type="CDD" id="cd15482">
    <property type="entry name" value="Sialidase_non-viral"/>
    <property type="match status" value="1"/>
</dbReference>
<dbReference type="InterPro" id="IPR015943">
    <property type="entry name" value="WD40/YVTN_repeat-like_dom_sf"/>
</dbReference>
<reference evidence="1 2" key="1">
    <citation type="submission" date="2016-11" db="EMBL/GenBank/DDBJ databases">
        <authorList>
            <person name="Jaros S."/>
            <person name="Januszkiewicz K."/>
            <person name="Wedrychowicz H."/>
        </authorList>
    </citation>
    <scope>NUCLEOTIDE SEQUENCE [LARGE SCALE GENOMIC DNA]</scope>
    <source>
        <strain evidence="1 2">GAS86</strain>
    </source>
</reference>
<name>A0A1N6HXG5_9BURK</name>
<dbReference type="PANTHER" id="PTHR43739">
    <property type="entry name" value="XYLOGLUCANASE (EUROFUNG)"/>
    <property type="match status" value="1"/>
</dbReference>
<organism evidence="1 2">
    <name type="scientific">Paraburkholderia phenazinium</name>
    <dbReference type="NCBI Taxonomy" id="60549"/>
    <lineage>
        <taxon>Bacteria</taxon>
        <taxon>Pseudomonadati</taxon>
        <taxon>Pseudomonadota</taxon>
        <taxon>Betaproteobacteria</taxon>
        <taxon>Burkholderiales</taxon>
        <taxon>Burkholderiaceae</taxon>
        <taxon>Paraburkholderia</taxon>
    </lineage>
</organism>
<accession>A0A1N6HXG5</accession>
<evidence type="ECO:0008006" key="3">
    <source>
        <dbReference type="Google" id="ProtNLM"/>
    </source>
</evidence>
<evidence type="ECO:0000313" key="2">
    <source>
        <dbReference type="Proteomes" id="UP000184693"/>
    </source>
</evidence>
<dbReference type="InterPro" id="IPR052025">
    <property type="entry name" value="Xyloglucanase_GH74"/>
</dbReference>